<dbReference type="Pfam" id="PF00881">
    <property type="entry name" value="Nitroreductase"/>
    <property type="match status" value="1"/>
</dbReference>
<dbReference type="InterPro" id="IPR029479">
    <property type="entry name" value="Nitroreductase"/>
</dbReference>
<organism evidence="3 4">
    <name type="scientific">Micromonospora sonneratiae</name>
    <dbReference type="NCBI Taxonomy" id="1184706"/>
    <lineage>
        <taxon>Bacteria</taxon>
        <taxon>Bacillati</taxon>
        <taxon>Actinomycetota</taxon>
        <taxon>Actinomycetes</taxon>
        <taxon>Micromonosporales</taxon>
        <taxon>Micromonosporaceae</taxon>
        <taxon>Micromonospora</taxon>
    </lineage>
</organism>
<sequence length="597" mass="63947">MTLETIPTQPSTAPATAARSAVTAAAPPDPVAVGSAAEIVRGYAEGVFTRGSQPMIPAGFKPDWVDAPSKYKTYPDVPRLAAPRWSGSRLGRLPELLAASDPGHTDTGDATGPDGSPWRANEVSALAALAYGVRDRRLTPNWNQDLPDRLRFPGAIWGRATTSGGGMYPLEIYWVVGPGSPVRPGVYHYHTGHHAWQQLASGDHTAPVRSACLGAPDAERAGQYLVVTSRFWKNSFKYHNFCLHVVTQDLGALLGSWHLIARGLGHRLRPVLWFADEPINERLGLRTEEESVLAVVPLTGGDPPPQPAALPADDVRAVAFERSRRLLRLDRLIEVHRATLVTEDQPRPATLPAPAEPAQSAASAEQALPLPELPDRRWQADLTEILAQRRSSFGRFSRSRRLDAAELGGILSTTAAARHFPDDLAGPPDRSPLTRLHVLVNDVAGVEAGSYTFDSDAGLLTPHQIAPMTRILQRAYFLKNYNLEQVGAVLAISARFDAAMTHYGPRGYRLVNIEAGAVAQVAYLAAAALGVGCGAVLGLDNEILDEALGLTGTPLRTVLFVLLGYDRADTGTFAYPVLPAAAVPQAGTDTATAGRIS</sequence>
<feature type="region of interest" description="Disordered" evidence="1">
    <location>
        <begin position="344"/>
        <end position="364"/>
    </location>
</feature>
<dbReference type="SUPFAM" id="SSF55469">
    <property type="entry name" value="FMN-dependent nitroreductase-like"/>
    <property type="match status" value="2"/>
</dbReference>
<protein>
    <submittedName>
        <fullName evidence="3">SagB family peptide dehydrogenase</fullName>
    </submittedName>
</protein>
<comment type="caution">
    <text evidence="3">The sequence shown here is derived from an EMBL/GenBank/DDBJ whole genome shotgun (WGS) entry which is preliminary data.</text>
</comment>
<proteinExistence type="predicted"/>
<evidence type="ECO:0000259" key="2">
    <source>
        <dbReference type="Pfam" id="PF00881"/>
    </source>
</evidence>
<accession>A0ABW3Y568</accession>
<dbReference type="PANTHER" id="PTHR43745">
    <property type="entry name" value="NITROREDUCTASE MJ1384-RELATED"/>
    <property type="match status" value="1"/>
</dbReference>
<dbReference type="InterPro" id="IPR052544">
    <property type="entry name" value="Bacteriocin_Proc_Enz"/>
</dbReference>
<keyword evidence="4" id="KW-1185">Reference proteome</keyword>
<evidence type="ECO:0000313" key="3">
    <source>
        <dbReference type="EMBL" id="MFD1319548.1"/>
    </source>
</evidence>
<name>A0ABW3Y568_9ACTN</name>
<dbReference type="InterPro" id="IPR000415">
    <property type="entry name" value="Nitroreductase-like"/>
</dbReference>
<gene>
    <name evidence="3" type="ORF">ACFQ4H_00440</name>
</gene>
<dbReference type="PANTHER" id="PTHR43745:SF2">
    <property type="entry name" value="NITROREDUCTASE MJ1384-RELATED"/>
    <property type="match status" value="1"/>
</dbReference>
<evidence type="ECO:0000256" key="1">
    <source>
        <dbReference type="SAM" id="MobiDB-lite"/>
    </source>
</evidence>
<feature type="domain" description="Nitroreductase" evidence="2">
    <location>
        <begin position="471"/>
        <end position="565"/>
    </location>
</feature>
<dbReference type="NCBIfam" id="TIGR03605">
    <property type="entry name" value="antibiot_sagB"/>
    <property type="match status" value="1"/>
</dbReference>
<dbReference type="RefSeq" id="WP_377565495.1">
    <property type="nucleotide sequence ID" value="NZ_JBHTMP010000001.1"/>
</dbReference>
<dbReference type="InterPro" id="IPR020051">
    <property type="entry name" value="SagB-type_dehydrogenase"/>
</dbReference>
<dbReference type="EMBL" id="JBHTMP010000001">
    <property type="protein sequence ID" value="MFD1319548.1"/>
    <property type="molecule type" value="Genomic_DNA"/>
</dbReference>
<evidence type="ECO:0000313" key="4">
    <source>
        <dbReference type="Proteomes" id="UP001597260"/>
    </source>
</evidence>
<reference evidence="4" key="1">
    <citation type="journal article" date="2019" name="Int. J. Syst. Evol. Microbiol.">
        <title>The Global Catalogue of Microorganisms (GCM) 10K type strain sequencing project: providing services to taxonomists for standard genome sequencing and annotation.</title>
        <authorList>
            <consortium name="The Broad Institute Genomics Platform"/>
            <consortium name="The Broad Institute Genome Sequencing Center for Infectious Disease"/>
            <person name="Wu L."/>
            <person name="Ma J."/>
        </authorList>
    </citation>
    <scope>NUCLEOTIDE SEQUENCE [LARGE SCALE GENOMIC DNA]</scope>
    <source>
        <strain evidence="4">JCM 31037</strain>
    </source>
</reference>
<dbReference type="Gene3D" id="3.40.109.10">
    <property type="entry name" value="NADH Oxidase"/>
    <property type="match status" value="2"/>
</dbReference>
<feature type="region of interest" description="Disordered" evidence="1">
    <location>
        <begin position="1"/>
        <end position="29"/>
    </location>
</feature>
<dbReference type="CDD" id="cd02142">
    <property type="entry name" value="McbC_SagB-like_oxidoreductase"/>
    <property type="match status" value="1"/>
</dbReference>
<dbReference type="Proteomes" id="UP001597260">
    <property type="component" value="Unassembled WGS sequence"/>
</dbReference>